<reference evidence="2" key="1">
    <citation type="journal article" date="2020" name="Nat. Commun.">
        <title>Large-scale genome sequencing of mycorrhizal fungi provides insights into the early evolution of symbiotic traits.</title>
        <authorList>
            <person name="Miyauchi S."/>
            <person name="Kiss E."/>
            <person name="Kuo A."/>
            <person name="Drula E."/>
            <person name="Kohler A."/>
            <person name="Sanchez-Garcia M."/>
            <person name="Morin E."/>
            <person name="Andreopoulos B."/>
            <person name="Barry K.W."/>
            <person name="Bonito G."/>
            <person name="Buee M."/>
            <person name="Carver A."/>
            <person name="Chen C."/>
            <person name="Cichocki N."/>
            <person name="Clum A."/>
            <person name="Culley D."/>
            <person name="Crous P.W."/>
            <person name="Fauchery L."/>
            <person name="Girlanda M."/>
            <person name="Hayes R.D."/>
            <person name="Keri Z."/>
            <person name="LaButti K."/>
            <person name="Lipzen A."/>
            <person name="Lombard V."/>
            <person name="Magnuson J."/>
            <person name="Maillard F."/>
            <person name="Murat C."/>
            <person name="Nolan M."/>
            <person name="Ohm R.A."/>
            <person name="Pangilinan J."/>
            <person name="Pereira M.F."/>
            <person name="Perotto S."/>
            <person name="Peter M."/>
            <person name="Pfister S."/>
            <person name="Riley R."/>
            <person name="Sitrit Y."/>
            <person name="Stielow J.B."/>
            <person name="Szollosi G."/>
            <person name="Zifcakova L."/>
            <person name="Stursova M."/>
            <person name="Spatafora J.W."/>
            <person name="Tedersoo L."/>
            <person name="Vaario L.M."/>
            <person name="Yamada A."/>
            <person name="Yan M."/>
            <person name="Wang P."/>
            <person name="Xu J."/>
            <person name="Bruns T."/>
            <person name="Baldrian P."/>
            <person name="Vilgalys R."/>
            <person name="Dunand C."/>
            <person name="Henrissat B."/>
            <person name="Grigoriev I.V."/>
            <person name="Hibbett D."/>
            <person name="Nagy L.G."/>
            <person name="Martin F.M."/>
        </authorList>
    </citation>
    <scope>NUCLEOTIDE SEQUENCE</scope>
    <source>
        <strain evidence="2">UP504</strain>
    </source>
</reference>
<feature type="region of interest" description="Disordered" evidence="1">
    <location>
        <begin position="562"/>
        <end position="591"/>
    </location>
</feature>
<dbReference type="Gene3D" id="3.80.10.10">
    <property type="entry name" value="Ribonuclease Inhibitor"/>
    <property type="match status" value="1"/>
</dbReference>
<dbReference type="InterPro" id="IPR032675">
    <property type="entry name" value="LRR_dom_sf"/>
</dbReference>
<proteinExistence type="predicted"/>
<evidence type="ECO:0000313" key="3">
    <source>
        <dbReference type="Proteomes" id="UP000886523"/>
    </source>
</evidence>
<organism evidence="2 3">
    <name type="scientific">Hydnum rufescens UP504</name>
    <dbReference type="NCBI Taxonomy" id="1448309"/>
    <lineage>
        <taxon>Eukaryota</taxon>
        <taxon>Fungi</taxon>
        <taxon>Dikarya</taxon>
        <taxon>Basidiomycota</taxon>
        <taxon>Agaricomycotina</taxon>
        <taxon>Agaricomycetes</taxon>
        <taxon>Cantharellales</taxon>
        <taxon>Hydnaceae</taxon>
        <taxon>Hydnum</taxon>
    </lineage>
</organism>
<name>A0A9P6B2W5_9AGAM</name>
<evidence type="ECO:0008006" key="4">
    <source>
        <dbReference type="Google" id="ProtNLM"/>
    </source>
</evidence>
<evidence type="ECO:0000313" key="2">
    <source>
        <dbReference type="EMBL" id="KAF9516560.1"/>
    </source>
</evidence>
<dbReference type="OrthoDB" id="3252356at2759"/>
<dbReference type="AlphaFoldDB" id="A0A9P6B2W5"/>
<dbReference type="EMBL" id="MU128938">
    <property type="protein sequence ID" value="KAF9516560.1"/>
    <property type="molecule type" value="Genomic_DNA"/>
</dbReference>
<evidence type="ECO:0000256" key="1">
    <source>
        <dbReference type="SAM" id="MobiDB-lite"/>
    </source>
</evidence>
<gene>
    <name evidence="2" type="ORF">BS47DRAFT_1340690</name>
</gene>
<accession>A0A9P6B2W5</accession>
<sequence>MDQSAKDSFSQWLRRSSSVLSFHDRDDLLYWAIKAHDEAGVPASIVRDDLLSLSSDMRAENIPPLGTSECISAEATESIAPHLSTVFSPRRTALPLPLGPNIKPHSLPESTKKHHIYRPSLWDRLPNELISNIFLTGVRDERYEGRRESRRFNLTVSHVSRRWREVSLSTGMMWQFFTMTDIGHEYNWTNLCLKRCGTAPLDFQLTWTLVGSRPMIRTQQDFINQLDILFSCVHQWRDVCITVDRHVALLAFVKRFEVVGHSLRRLESLRLNNRQINFRRSQYYDPTPLALSPKAAPRLKSLTLTTTPMSWDVFRFPDLTRLELAYHAIEMLPSFHQFIAMLSASPNLSELILKGGSGPFMVPLSLSDIDHIESISLPSLRYLEFTAFRSAIQLMVLTKLIHTPNLESFHIEDFFEDSFDACVSAFGCSSWGYTIVKHFSMTSIEGTSALAFRTALVGMVNVEHLALRCNAKPRNHALYCLTPLRGAAQQTIIMPRLKTFQFTSIPAADIAEMLEARRDAGYPIDRLLIHRESNFTPPEIERLGGAVEIGLEYFDAPFWEDEGDIESESDSAEEDSEESTGDDSSGSEDGE</sequence>
<keyword evidence="3" id="KW-1185">Reference proteome</keyword>
<protein>
    <recommendedName>
        <fullName evidence="4">F-box domain-containing protein</fullName>
    </recommendedName>
</protein>
<dbReference type="SUPFAM" id="SSF52047">
    <property type="entry name" value="RNI-like"/>
    <property type="match status" value="1"/>
</dbReference>
<dbReference type="Proteomes" id="UP000886523">
    <property type="component" value="Unassembled WGS sequence"/>
</dbReference>
<comment type="caution">
    <text evidence="2">The sequence shown here is derived from an EMBL/GenBank/DDBJ whole genome shotgun (WGS) entry which is preliminary data.</text>
</comment>